<evidence type="ECO:0000313" key="1">
    <source>
        <dbReference type="EMBL" id="CAE6845104.1"/>
    </source>
</evidence>
<name>A0ABN7N1M5_9BURK</name>
<gene>
    <name evidence="1" type="ORF">R69776_07226</name>
</gene>
<comment type="caution">
    <text evidence="1">The sequence shown here is derived from an EMBL/GenBank/DDBJ whole genome shotgun (WGS) entry which is preliminary data.</text>
</comment>
<keyword evidence="2" id="KW-1185">Reference proteome</keyword>
<organism evidence="1 2">
    <name type="scientific">Paraburkholderia nemoris</name>
    <dbReference type="NCBI Taxonomy" id="2793076"/>
    <lineage>
        <taxon>Bacteria</taxon>
        <taxon>Pseudomonadati</taxon>
        <taxon>Pseudomonadota</taxon>
        <taxon>Betaproteobacteria</taxon>
        <taxon>Burkholderiales</taxon>
        <taxon>Burkholderiaceae</taxon>
        <taxon>Paraburkholderia</taxon>
    </lineage>
</organism>
<dbReference type="EMBL" id="CAJNBH010000032">
    <property type="protein sequence ID" value="CAE6845104.1"/>
    <property type="molecule type" value="Genomic_DNA"/>
</dbReference>
<protein>
    <submittedName>
        <fullName evidence="1">Uncharacterized protein</fullName>
    </submittedName>
</protein>
<proteinExistence type="predicted"/>
<evidence type="ECO:0000313" key="2">
    <source>
        <dbReference type="Proteomes" id="UP000673821"/>
    </source>
</evidence>
<dbReference type="Proteomes" id="UP000673821">
    <property type="component" value="Unassembled WGS sequence"/>
</dbReference>
<sequence length="50" mass="5848">MILLKRIRRPSGEEIRQSISVKLVEQSDFYADNPSINQKPKPGKSFLLRY</sequence>
<reference evidence="1 2" key="1">
    <citation type="submission" date="2021-02" db="EMBL/GenBank/DDBJ databases">
        <authorList>
            <person name="Vanwijnsberghe S."/>
        </authorList>
    </citation>
    <scope>NUCLEOTIDE SEQUENCE [LARGE SCALE GENOMIC DNA]</scope>
    <source>
        <strain evidence="1 2">R-69776</strain>
    </source>
</reference>
<accession>A0ABN7N1M5</accession>